<accession>A0A4R5Q7H4</accession>
<gene>
    <name evidence="2" type="ORF">E2C06_31405</name>
</gene>
<keyword evidence="3" id="KW-1185">Reference proteome</keyword>
<comment type="caution">
    <text evidence="2">The sequence shown here is derived from an EMBL/GenBank/DDBJ whole genome shotgun (WGS) entry which is preliminary data.</text>
</comment>
<dbReference type="InterPro" id="IPR045794">
    <property type="entry name" value="Trypco1"/>
</dbReference>
<dbReference type="NCBIfam" id="NF041216">
    <property type="entry name" value="CU044_2847_fam"/>
    <property type="match status" value="1"/>
</dbReference>
<dbReference type="RefSeq" id="WP_133292519.1">
    <property type="nucleotide sequence ID" value="NZ_SMSJ01000104.1"/>
</dbReference>
<sequence length="105" mass="11103">MGSRLVEFPVAGVGTVLVEVDDPQVGTRPVARNVAEKAKESFESAVAQVRPAVEALMTQLQDLTAKPEQVVLEFGIKFTAGADALIARTAIEGNVKVTLTWKPGA</sequence>
<feature type="domain" description="Trypsin-co-occurring" evidence="1">
    <location>
        <begin position="11"/>
        <end position="103"/>
    </location>
</feature>
<name>A0A4R5Q7H4_9PROT</name>
<protein>
    <recommendedName>
        <fullName evidence="1">Trypsin-co-occurring domain-containing protein</fullName>
    </recommendedName>
</protein>
<dbReference type="AlphaFoldDB" id="A0A4R5Q7H4"/>
<dbReference type="Pfam" id="PF19493">
    <property type="entry name" value="Trypco1"/>
    <property type="match status" value="1"/>
</dbReference>
<reference evidence="2 3" key="1">
    <citation type="journal article" date="2016" name="J. Microbiol.">
        <title>Dankookia rubra gen. nov., sp. nov., an alphaproteobacterium isolated from sediment of a shallow stream.</title>
        <authorList>
            <person name="Kim W.H."/>
            <person name="Kim D.H."/>
            <person name="Kang K."/>
            <person name="Ahn T.Y."/>
        </authorList>
    </citation>
    <scope>NUCLEOTIDE SEQUENCE [LARGE SCALE GENOMIC DNA]</scope>
    <source>
        <strain evidence="2 3">JCM30602</strain>
    </source>
</reference>
<proteinExistence type="predicted"/>
<evidence type="ECO:0000313" key="3">
    <source>
        <dbReference type="Proteomes" id="UP000295096"/>
    </source>
</evidence>
<evidence type="ECO:0000259" key="1">
    <source>
        <dbReference type="Pfam" id="PF19493"/>
    </source>
</evidence>
<dbReference type="OrthoDB" id="7365002at2"/>
<organism evidence="2 3">
    <name type="scientific">Dankookia rubra</name>
    <dbReference type="NCBI Taxonomy" id="1442381"/>
    <lineage>
        <taxon>Bacteria</taxon>
        <taxon>Pseudomonadati</taxon>
        <taxon>Pseudomonadota</taxon>
        <taxon>Alphaproteobacteria</taxon>
        <taxon>Acetobacterales</taxon>
        <taxon>Roseomonadaceae</taxon>
        <taxon>Dankookia</taxon>
    </lineage>
</organism>
<dbReference type="EMBL" id="SMSJ01000104">
    <property type="protein sequence ID" value="TDH58656.1"/>
    <property type="molecule type" value="Genomic_DNA"/>
</dbReference>
<evidence type="ECO:0000313" key="2">
    <source>
        <dbReference type="EMBL" id="TDH58656.1"/>
    </source>
</evidence>
<dbReference type="Proteomes" id="UP000295096">
    <property type="component" value="Unassembled WGS sequence"/>
</dbReference>